<dbReference type="EMBL" id="CACRXK020050456">
    <property type="protein sequence ID" value="CAB4046345.1"/>
    <property type="molecule type" value="Genomic_DNA"/>
</dbReference>
<organism evidence="2 3">
    <name type="scientific">Paramuricea clavata</name>
    <name type="common">Red gorgonian</name>
    <name type="synonym">Violescent sea-whip</name>
    <dbReference type="NCBI Taxonomy" id="317549"/>
    <lineage>
        <taxon>Eukaryota</taxon>
        <taxon>Metazoa</taxon>
        <taxon>Cnidaria</taxon>
        <taxon>Anthozoa</taxon>
        <taxon>Octocorallia</taxon>
        <taxon>Malacalcyonacea</taxon>
        <taxon>Plexauridae</taxon>
        <taxon>Paramuricea</taxon>
    </lineage>
</organism>
<keyword evidence="3" id="KW-1185">Reference proteome</keyword>
<reference evidence="2" key="1">
    <citation type="submission" date="2020-04" db="EMBL/GenBank/DDBJ databases">
        <authorList>
            <person name="Alioto T."/>
            <person name="Alioto T."/>
            <person name="Gomez Garrido J."/>
        </authorList>
    </citation>
    <scope>NUCLEOTIDE SEQUENCE</scope>
    <source>
        <strain evidence="2">A484AB</strain>
    </source>
</reference>
<comment type="caution">
    <text evidence="2">The sequence shown here is derived from an EMBL/GenBank/DDBJ whole genome shotgun (WGS) entry which is preliminary data.</text>
</comment>
<dbReference type="Proteomes" id="UP001152795">
    <property type="component" value="Unassembled WGS sequence"/>
</dbReference>
<evidence type="ECO:0000256" key="1">
    <source>
        <dbReference type="SAM" id="MobiDB-lite"/>
    </source>
</evidence>
<gene>
    <name evidence="2" type="ORF">PACLA_8A010779</name>
</gene>
<feature type="non-terminal residue" evidence="2">
    <location>
        <position position="1"/>
    </location>
</feature>
<evidence type="ECO:0000313" key="3">
    <source>
        <dbReference type="Proteomes" id="UP001152795"/>
    </source>
</evidence>
<sequence>NAAADGTSSEGGCSAGIANEIVSSSGAVMADGIFSAGLMKSSYQIAGREAGTKQGECCFRQKVRRSARAARAANGFDLGRGDDDVGKDTGSLGDDDGVGGDSDNRYEQFFAGYGN</sequence>
<proteinExistence type="predicted"/>
<name>A0A6S7KLG9_PARCT</name>
<accession>A0A6S7KLG9</accession>
<evidence type="ECO:0000313" key="2">
    <source>
        <dbReference type="EMBL" id="CAB4046345.1"/>
    </source>
</evidence>
<protein>
    <submittedName>
        <fullName evidence="2">Uncharacterized protein</fullName>
    </submittedName>
</protein>
<feature type="region of interest" description="Disordered" evidence="1">
    <location>
        <begin position="75"/>
        <end position="105"/>
    </location>
</feature>
<dbReference type="AlphaFoldDB" id="A0A6S7KLG9"/>